<evidence type="ECO:0000256" key="3">
    <source>
        <dbReference type="SAM" id="MobiDB-lite"/>
    </source>
</evidence>
<dbReference type="InterPro" id="IPR001789">
    <property type="entry name" value="Sig_transdc_resp-reg_receiver"/>
</dbReference>
<dbReference type="AlphaFoldDB" id="A0A9W9SJA2"/>
<dbReference type="GeneID" id="81376284"/>
<organism evidence="5 6">
    <name type="scientific">Penicillium cosmopolitanum</name>
    <dbReference type="NCBI Taxonomy" id="1131564"/>
    <lineage>
        <taxon>Eukaryota</taxon>
        <taxon>Fungi</taxon>
        <taxon>Dikarya</taxon>
        <taxon>Ascomycota</taxon>
        <taxon>Pezizomycotina</taxon>
        <taxon>Eurotiomycetes</taxon>
        <taxon>Eurotiomycetidae</taxon>
        <taxon>Eurotiales</taxon>
        <taxon>Aspergillaceae</taxon>
        <taxon>Penicillium</taxon>
    </lineage>
</organism>
<gene>
    <name evidence="5" type="ORF">N7509_012667</name>
</gene>
<keyword evidence="1 2" id="KW-0597">Phosphoprotein</keyword>
<dbReference type="SMART" id="SM00448">
    <property type="entry name" value="REC"/>
    <property type="match status" value="1"/>
</dbReference>
<dbReference type="Pfam" id="PF00072">
    <property type="entry name" value="Response_reg"/>
    <property type="match status" value="1"/>
</dbReference>
<feature type="modified residue" description="4-aspartylphosphate" evidence="2">
    <location>
        <position position="192"/>
    </location>
</feature>
<feature type="compositionally biased region" description="Polar residues" evidence="3">
    <location>
        <begin position="83"/>
        <end position="93"/>
    </location>
</feature>
<dbReference type="GO" id="GO:0000160">
    <property type="term" value="P:phosphorelay signal transduction system"/>
    <property type="evidence" value="ECO:0007669"/>
    <property type="project" value="InterPro"/>
</dbReference>
<dbReference type="InterPro" id="IPR050956">
    <property type="entry name" value="2C_system_His_kinase"/>
</dbReference>
<reference evidence="5" key="1">
    <citation type="submission" date="2022-12" db="EMBL/GenBank/DDBJ databases">
        <authorList>
            <person name="Petersen C."/>
        </authorList>
    </citation>
    <scope>NUCLEOTIDE SEQUENCE</scope>
    <source>
        <strain evidence="5">IBT 29677</strain>
    </source>
</reference>
<proteinExistence type="predicted"/>
<feature type="compositionally biased region" description="Low complexity" evidence="3">
    <location>
        <begin position="96"/>
        <end position="124"/>
    </location>
</feature>
<sequence>MWPTESCQGILNCLYPKPAHSTSPAPCSNPSEQKLVHLERKRPSDTTPSTGSSATTSSERLDTQGTRSSDPMPCSNYGLDPANRNTSGQSPDTEGSLHLASGSDSSSPEAPSSISSTSSTSLPRDSGHMDASSRAQSNPRVLLVDDNDINLRLIRAFMKKCDITAVDTAQNGREAVILFEQMLLGYDLVFMDMSMPVMNGFEATRAIRAIEKERDGCIPAKIIAFTGLSSSRDESQALDSGVNIFLTKPVPFKEVLRLLEDWEIGLPVPR</sequence>
<name>A0A9W9SJA2_9EURO</name>
<evidence type="ECO:0000256" key="1">
    <source>
        <dbReference type="ARBA" id="ARBA00022553"/>
    </source>
</evidence>
<evidence type="ECO:0000313" key="6">
    <source>
        <dbReference type="Proteomes" id="UP001147747"/>
    </source>
</evidence>
<dbReference type="Proteomes" id="UP001147747">
    <property type="component" value="Unassembled WGS sequence"/>
</dbReference>
<reference evidence="5" key="2">
    <citation type="journal article" date="2023" name="IMA Fungus">
        <title>Comparative genomic study of the Penicillium genus elucidates a diverse pangenome and 15 lateral gene transfer events.</title>
        <authorList>
            <person name="Petersen C."/>
            <person name="Sorensen T."/>
            <person name="Nielsen M.R."/>
            <person name="Sondergaard T.E."/>
            <person name="Sorensen J.L."/>
            <person name="Fitzpatrick D.A."/>
            <person name="Frisvad J.C."/>
            <person name="Nielsen K.L."/>
        </authorList>
    </citation>
    <scope>NUCLEOTIDE SEQUENCE</scope>
    <source>
        <strain evidence="5">IBT 29677</strain>
    </source>
</reference>
<comment type="caution">
    <text evidence="5">The sequence shown here is derived from an EMBL/GenBank/DDBJ whole genome shotgun (WGS) entry which is preliminary data.</text>
</comment>
<evidence type="ECO:0000313" key="5">
    <source>
        <dbReference type="EMBL" id="KAJ5379548.1"/>
    </source>
</evidence>
<dbReference type="OrthoDB" id="60033at2759"/>
<dbReference type="SUPFAM" id="SSF52172">
    <property type="entry name" value="CheY-like"/>
    <property type="match status" value="1"/>
</dbReference>
<dbReference type="PANTHER" id="PTHR43719">
    <property type="entry name" value="TWO-COMPONENT HISTIDINE KINASE"/>
    <property type="match status" value="1"/>
</dbReference>
<evidence type="ECO:0000256" key="2">
    <source>
        <dbReference type="PROSITE-ProRule" id="PRU00169"/>
    </source>
</evidence>
<dbReference type="RefSeq" id="XP_056483334.1">
    <property type="nucleotide sequence ID" value="XM_056637304.1"/>
</dbReference>
<feature type="domain" description="Response regulatory" evidence="4">
    <location>
        <begin position="140"/>
        <end position="263"/>
    </location>
</feature>
<dbReference type="CDD" id="cd17546">
    <property type="entry name" value="REC_hyHK_CKI1_RcsC-like"/>
    <property type="match status" value="1"/>
</dbReference>
<feature type="region of interest" description="Disordered" evidence="3">
    <location>
        <begin position="18"/>
        <end position="138"/>
    </location>
</feature>
<protein>
    <recommendedName>
        <fullName evidence="4">Response regulatory domain-containing protein</fullName>
    </recommendedName>
</protein>
<dbReference type="EMBL" id="JAPZBU010000011">
    <property type="protein sequence ID" value="KAJ5379548.1"/>
    <property type="molecule type" value="Genomic_DNA"/>
</dbReference>
<dbReference type="InterPro" id="IPR011006">
    <property type="entry name" value="CheY-like_superfamily"/>
</dbReference>
<feature type="compositionally biased region" description="Polar residues" evidence="3">
    <location>
        <begin position="20"/>
        <end position="32"/>
    </location>
</feature>
<dbReference type="PANTHER" id="PTHR43719:SF72">
    <property type="entry name" value="HISTIDINE KINASE_RESPONSE REGULATOR, PUTATIVE (AFU_ORTHOLOGUE AFUA_8G06140)-RELATED"/>
    <property type="match status" value="1"/>
</dbReference>
<evidence type="ECO:0000259" key="4">
    <source>
        <dbReference type="PROSITE" id="PS50110"/>
    </source>
</evidence>
<dbReference type="PROSITE" id="PS50110">
    <property type="entry name" value="RESPONSE_REGULATORY"/>
    <property type="match status" value="1"/>
</dbReference>
<feature type="compositionally biased region" description="Basic and acidic residues" evidence="3">
    <location>
        <begin position="34"/>
        <end position="44"/>
    </location>
</feature>
<feature type="compositionally biased region" description="Low complexity" evidence="3">
    <location>
        <begin position="45"/>
        <end position="58"/>
    </location>
</feature>
<dbReference type="Gene3D" id="3.40.50.2300">
    <property type="match status" value="1"/>
</dbReference>
<keyword evidence="6" id="KW-1185">Reference proteome</keyword>
<accession>A0A9W9SJA2</accession>